<evidence type="ECO:0000313" key="2">
    <source>
        <dbReference type="Proteomes" id="UP000295818"/>
    </source>
</evidence>
<accession>A0ABY2BMA9</accession>
<comment type="caution">
    <text evidence="1">The sequence shown here is derived from an EMBL/GenBank/DDBJ whole genome shotgun (WGS) entry which is preliminary data.</text>
</comment>
<dbReference type="Proteomes" id="UP000295818">
    <property type="component" value="Unassembled WGS sequence"/>
</dbReference>
<dbReference type="EMBL" id="SLWM01000004">
    <property type="protein sequence ID" value="TCO25567.1"/>
    <property type="molecule type" value="Genomic_DNA"/>
</dbReference>
<gene>
    <name evidence="1" type="ORF">EV644_10471</name>
</gene>
<organism evidence="1 2">
    <name type="scientific">Kribbella orskensis</name>
    <dbReference type="NCBI Taxonomy" id="2512216"/>
    <lineage>
        <taxon>Bacteria</taxon>
        <taxon>Bacillati</taxon>
        <taxon>Actinomycetota</taxon>
        <taxon>Actinomycetes</taxon>
        <taxon>Propionibacteriales</taxon>
        <taxon>Kribbellaceae</taxon>
        <taxon>Kribbella</taxon>
    </lineage>
</organism>
<protein>
    <submittedName>
        <fullName evidence="1">Uncharacterized protein</fullName>
    </submittedName>
</protein>
<reference evidence="1 2" key="1">
    <citation type="journal article" date="2015" name="Stand. Genomic Sci.">
        <title>Genomic Encyclopedia of Bacterial and Archaeal Type Strains, Phase III: the genomes of soil and plant-associated and newly described type strains.</title>
        <authorList>
            <person name="Whitman W.B."/>
            <person name="Woyke T."/>
            <person name="Klenk H.P."/>
            <person name="Zhou Y."/>
            <person name="Lilburn T.G."/>
            <person name="Beck B.J."/>
            <person name="De Vos P."/>
            <person name="Vandamme P."/>
            <person name="Eisen J.A."/>
            <person name="Garrity G."/>
            <person name="Hugenholtz P."/>
            <person name="Kyrpides N.C."/>
        </authorList>
    </citation>
    <scope>NUCLEOTIDE SEQUENCE [LARGE SCALE GENOMIC DNA]</scope>
    <source>
        <strain evidence="1 2">VKM Ac-2538</strain>
    </source>
</reference>
<evidence type="ECO:0000313" key="1">
    <source>
        <dbReference type="EMBL" id="TCO25567.1"/>
    </source>
</evidence>
<keyword evidence="2" id="KW-1185">Reference proteome</keyword>
<name>A0ABY2BMA9_9ACTN</name>
<sequence>MTATVCSAASRPGLVVGLGALATRLGFEAILGASVLYRPALASIRDVAAAGLLQATSLTLIVATTTVGLQLHAIRPTDAVYSVHRTPVRPRRIRPASPSGGRCPAEVDDGGKLASATNKLPAMRSPWIQLGVPSHVVGVPTGITDLDAILILLTAVKDGLARMRPPAPTAHPPT</sequence>
<proteinExistence type="predicted"/>